<dbReference type="PANTHER" id="PTHR33939:SF1">
    <property type="entry name" value="DUF4371 DOMAIN-CONTAINING PROTEIN"/>
    <property type="match status" value="1"/>
</dbReference>
<feature type="compositionally biased region" description="Basic and acidic residues" evidence="1">
    <location>
        <begin position="380"/>
        <end position="390"/>
    </location>
</feature>
<feature type="region of interest" description="Disordered" evidence="1">
    <location>
        <begin position="282"/>
        <end position="308"/>
    </location>
</feature>
<feature type="compositionally biased region" description="Basic and acidic residues" evidence="1">
    <location>
        <begin position="404"/>
        <end position="413"/>
    </location>
</feature>
<proteinExistence type="predicted"/>
<evidence type="ECO:0000313" key="2">
    <source>
        <dbReference type="EMBL" id="KAH0816071.1"/>
    </source>
</evidence>
<feature type="region of interest" description="Disordered" evidence="1">
    <location>
        <begin position="689"/>
        <end position="716"/>
    </location>
</feature>
<keyword evidence="3" id="KW-1185">Reference proteome</keyword>
<dbReference type="Proteomes" id="UP000719412">
    <property type="component" value="Unassembled WGS sequence"/>
</dbReference>
<dbReference type="EMBL" id="JABDTM020022124">
    <property type="protein sequence ID" value="KAH0816071.1"/>
    <property type="molecule type" value="Genomic_DNA"/>
</dbReference>
<feature type="region of interest" description="Disordered" evidence="1">
    <location>
        <begin position="638"/>
        <end position="673"/>
    </location>
</feature>
<evidence type="ECO:0000313" key="3">
    <source>
        <dbReference type="Proteomes" id="UP000719412"/>
    </source>
</evidence>
<feature type="compositionally biased region" description="Basic and acidic residues" evidence="1">
    <location>
        <begin position="655"/>
        <end position="664"/>
    </location>
</feature>
<feature type="region of interest" description="Disordered" evidence="1">
    <location>
        <begin position="546"/>
        <end position="618"/>
    </location>
</feature>
<feature type="compositionally biased region" description="Basic and acidic residues" evidence="1">
    <location>
        <begin position="605"/>
        <end position="618"/>
    </location>
</feature>
<name>A0A8J6HLA0_TENMO</name>
<dbReference type="PANTHER" id="PTHR33939">
    <property type="entry name" value="PROTEIN CBG22215"/>
    <property type="match status" value="1"/>
</dbReference>
<organism evidence="2 3">
    <name type="scientific">Tenebrio molitor</name>
    <name type="common">Yellow mealworm beetle</name>
    <dbReference type="NCBI Taxonomy" id="7067"/>
    <lineage>
        <taxon>Eukaryota</taxon>
        <taxon>Metazoa</taxon>
        <taxon>Ecdysozoa</taxon>
        <taxon>Arthropoda</taxon>
        <taxon>Hexapoda</taxon>
        <taxon>Insecta</taxon>
        <taxon>Pterygota</taxon>
        <taxon>Neoptera</taxon>
        <taxon>Endopterygota</taxon>
        <taxon>Coleoptera</taxon>
        <taxon>Polyphaga</taxon>
        <taxon>Cucujiformia</taxon>
        <taxon>Tenebrionidae</taxon>
        <taxon>Tenebrio</taxon>
    </lineage>
</organism>
<accession>A0A8J6HLA0</accession>
<reference evidence="2" key="2">
    <citation type="submission" date="2021-08" db="EMBL/GenBank/DDBJ databases">
        <authorList>
            <person name="Eriksson T."/>
        </authorList>
    </citation>
    <scope>NUCLEOTIDE SEQUENCE</scope>
    <source>
        <strain evidence="2">Stoneville</strain>
        <tissue evidence="2">Whole head</tissue>
    </source>
</reference>
<feature type="region of interest" description="Disordered" evidence="1">
    <location>
        <begin position="380"/>
        <end position="466"/>
    </location>
</feature>
<sequence>MVDRERHRIGISQYQPHINGDVAPQKYNGTGGLLQENARHIVALRLLNYHVLFHRGRRDDVVEFTRAVGDDSSKYHRPHRQADHGLHYGRFQTERFCGSGSRRVLTVQVVSGLAGRCRIYPPANETWVYQNGSQVRQWVLENNSKGIPSRFKGEGKRYTIVNAGCDQGFLPDCDLILDSKINDRNYHKTMNEGHEVLRLTPYNCQYNPIELAWADCKDYYNKHIHHKLTLAIELKKFGEKLFNSVPNKSGKHSEQEVKNDWHKYMGVHDVDDIPPFIINLNSDSSDSESDRSTDLDEPSTSNLRTSVDSESYGEEVTFMIVKYVSKNVWSIGADGRVVEGRATLSRHHREVSRVQIPGRIGLPWMFVLYFMLCCPERKKEKRESDGKAKEGTLSPCRKTAAASRDGDTRHEENGGSVPPPASSFGVLRGSPLGGPAAVEAAADSGGDEKKKARRTGNSTDPLERKEENAIKVTYDGKTVTYSVGVRSFFGATVSQKKSVTPKIRKFRQSWGSKRYAIQHETENHATLLTVTGDFVKITKIGAIHKKTLPRSSPSHGKQTLTAVDIRNIENRQKNQNKGTKRPTPSIIDENRRSRPSPGVSGDEESSVKGGERKMSRDEKVKGIYGVRVLKKGKATVPLKDKDKGTIPAASSAGAKRKENEEKPTRKTKKRRQGYFRGVRVTMVHPQALVEPMGLPLRPNPRKTNGTEFSNRDKLLP</sequence>
<feature type="compositionally biased region" description="Polar residues" evidence="1">
    <location>
        <begin position="549"/>
        <end position="561"/>
    </location>
</feature>
<feature type="compositionally biased region" description="Polar residues" evidence="1">
    <location>
        <begin position="298"/>
        <end position="308"/>
    </location>
</feature>
<gene>
    <name evidence="2" type="ORF">GEV33_006720</name>
</gene>
<reference evidence="2" key="1">
    <citation type="journal article" date="2020" name="J Insects Food Feed">
        <title>The yellow mealworm (Tenebrio molitor) genome: a resource for the emerging insects as food and feed industry.</title>
        <authorList>
            <person name="Eriksson T."/>
            <person name="Andere A."/>
            <person name="Kelstrup H."/>
            <person name="Emery V."/>
            <person name="Picard C."/>
        </authorList>
    </citation>
    <scope>NUCLEOTIDE SEQUENCE</scope>
    <source>
        <strain evidence="2">Stoneville</strain>
        <tissue evidence="2">Whole head</tissue>
    </source>
</reference>
<comment type="caution">
    <text evidence="2">The sequence shown here is derived from an EMBL/GenBank/DDBJ whole genome shotgun (WGS) entry which is preliminary data.</text>
</comment>
<dbReference type="AlphaFoldDB" id="A0A8J6HLA0"/>
<protein>
    <submittedName>
        <fullName evidence="2">Uncharacterized protein</fullName>
    </submittedName>
</protein>
<evidence type="ECO:0000256" key="1">
    <source>
        <dbReference type="SAM" id="MobiDB-lite"/>
    </source>
</evidence>